<dbReference type="AlphaFoldDB" id="A0A1U9Z6N2"/>
<name>A0A1U9Z6N2_9HYPH</name>
<dbReference type="Pfam" id="PF05656">
    <property type="entry name" value="DUF805"/>
    <property type="match status" value="1"/>
</dbReference>
<proteinExistence type="predicted"/>
<dbReference type="EMBL" id="CP020330">
    <property type="protein sequence ID" value="AQZ53389.1"/>
    <property type="molecule type" value="Genomic_DNA"/>
</dbReference>
<keyword evidence="1" id="KW-0812">Transmembrane</keyword>
<sequence>MANARLLRSLRTGRSLMPGQQGKIMSESPTSIVGRDHRNVGFVEAFQLTFKNYALFSGRSSRGAFWFWVLWTIIISGVLGGIDSVLFGKVGYLQGLWNLATLIPSIAISARRLHDVGRSGWWQLIGFTVIGLFVLLYWYCKPGQEQTNDFGADVEAGRA</sequence>
<keyword evidence="3" id="KW-1185">Reference proteome</keyword>
<evidence type="ECO:0000256" key="1">
    <source>
        <dbReference type="SAM" id="Phobius"/>
    </source>
</evidence>
<organism evidence="2 3">
    <name type="scientific">Martelella mediterranea DSM 17316</name>
    <dbReference type="NCBI Taxonomy" id="1122214"/>
    <lineage>
        <taxon>Bacteria</taxon>
        <taxon>Pseudomonadati</taxon>
        <taxon>Pseudomonadota</taxon>
        <taxon>Alphaproteobacteria</taxon>
        <taxon>Hyphomicrobiales</taxon>
        <taxon>Aurantimonadaceae</taxon>
        <taxon>Martelella</taxon>
    </lineage>
</organism>
<dbReference type="GO" id="GO:0005886">
    <property type="term" value="C:plasma membrane"/>
    <property type="evidence" value="ECO:0007669"/>
    <property type="project" value="TreeGrafter"/>
</dbReference>
<keyword evidence="1" id="KW-0472">Membrane</keyword>
<feature type="transmembrane region" description="Helical" evidence="1">
    <location>
        <begin position="65"/>
        <end position="86"/>
    </location>
</feature>
<dbReference type="Proteomes" id="UP000191135">
    <property type="component" value="Chromosome"/>
</dbReference>
<accession>A0A1U9Z6N2</accession>
<dbReference type="PANTHER" id="PTHR34980:SF2">
    <property type="entry name" value="INNER MEMBRANE PROTEIN YHAH-RELATED"/>
    <property type="match status" value="1"/>
</dbReference>
<dbReference type="KEGG" id="mmed:Mame_04089"/>
<dbReference type="PANTHER" id="PTHR34980">
    <property type="entry name" value="INNER MEMBRANE PROTEIN-RELATED-RELATED"/>
    <property type="match status" value="1"/>
</dbReference>
<evidence type="ECO:0000313" key="2">
    <source>
        <dbReference type="EMBL" id="AQZ53389.1"/>
    </source>
</evidence>
<evidence type="ECO:0000313" key="3">
    <source>
        <dbReference type="Proteomes" id="UP000191135"/>
    </source>
</evidence>
<keyword evidence="1" id="KW-1133">Transmembrane helix</keyword>
<dbReference type="InterPro" id="IPR008523">
    <property type="entry name" value="DUF805"/>
</dbReference>
<reference evidence="2 3" key="1">
    <citation type="submission" date="2017-03" db="EMBL/GenBank/DDBJ databases">
        <title>Foreign affairs: Plasmid Transfer between Roseobacters and Rhizobia.</title>
        <authorList>
            <person name="Bartling P."/>
            <person name="Bunk B."/>
            <person name="Overmann J."/>
            <person name="Brinkmann H."/>
            <person name="Petersen J."/>
        </authorList>
    </citation>
    <scope>NUCLEOTIDE SEQUENCE [LARGE SCALE GENOMIC DNA]</scope>
    <source>
        <strain evidence="2 3">MACL11</strain>
    </source>
</reference>
<dbReference type="eggNOG" id="COG3152">
    <property type="taxonomic scope" value="Bacteria"/>
</dbReference>
<protein>
    <submittedName>
        <fullName evidence="2">Inner membrane protein YhaI</fullName>
    </submittedName>
</protein>
<feature type="transmembrane region" description="Helical" evidence="1">
    <location>
        <begin position="121"/>
        <end position="139"/>
    </location>
</feature>
<dbReference type="STRING" id="1122214.Mame_04089"/>
<gene>
    <name evidence="2" type="primary">yhaI</name>
    <name evidence="2" type="ORF">Mame_04089</name>
</gene>